<evidence type="ECO:0000259" key="1">
    <source>
        <dbReference type="Pfam" id="PF13454"/>
    </source>
</evidence>
<dbReference type="InterPro" id="IPR036188">
    <property type="entry name" value="FAD/NAD-bd_sf"/>
</dbReference>
<dbReference type="eggNOG" id="COG4529">
    <property type="taxonomic scope" value="Bacteria"/>
</dbReference>
<dbReference type="Pfam" id="PF13454">
    <property type="entry name" value="NAD_binding_9"/>
    <property type="match status" value="1"/>
</dbReference>
<protein>
    <recommendedName>
        <fullName evidence="1">FAD-dependent urate hydroxylase HpyO/Asp monooxygenase CreE-like FAD/NAD(P)-binding domain-containing protein</fullName>
    </recommendedName>
</protein>
<evidence type="ECO:0000313" key="3">
    <source>
        <dbReference type="Proteomes" id="UP000011723"/>
    </source>
</evidence>
<dbReference type="AlphaFoldDB" id="M1MZV5"/>
<dbReference type="KEGG" id="chn:A605_11270"/>
<dbReference type="PATRIC" id="fig|1121362.3.peg.2285"/>
<name>M1MZV5_9CORY</name>
<dbReference type="HOGENOM" id="CLU_016297_0_0_11"/>
<reference evidence="2 3" key="1">
    <citation type="journal article" date="2012" name="Stand. Genomic Sci.">
        <title>Genome sequence of the halotolerant bacterium Corynebacterium halotolerans type strain YIM 70093(T) (= DSM 44683(T)).</title>
        <authorList>
            <person name="Ruckert C."/>
            <person name="Albersmeier A."/>
            <person name="Al-Dilaimi A."/>
            <person name="Niehaus K."/>
            <person name="Szczepanowski R."/>
            <person name="Kalinowski J."/>
        </authorList>
    </citation>
    <scope>NUCLEOTIDE SEQUENCE [LARGE SCALE GENOMIC DNA]</scope>
    <source>
        <strain evidence="2">YIM 70093</strain>
    </source>
</reference>
<dbReference type="PANTHER" id="PTHR40254">
    <property type="entry name" value="BLR0577 PROTEIN"/>
    <property type="match status" value="1"/>
</dbReference>
<organism evidence="2 3">
    <name type="scientific">Corynebacterium halotolerans YIM 70093 = DSM 44683</name>
    <dbReference type="NCBI Taxonomy" id="1121362"/>
    <lineage>
        <taxon>Bacteria</taxon>
        <taxon>Bacillati</taxon>
        <taxon>Actinomycetota</taxon>
        <taxon>Actinomycetes</taxon>
        <taxon>Mycobacteriales</taxon>
        <taxon>Corynebacteriaceae</taxon>
        <taxon>Corynebacterium</taxon>
    </lineage>
</organism>
<evidence type="ECO:0000313" key="2">
    <source>
        <dbReference type="EMBL" id="AGF73254.1"/>
    </source>
</evidence>
<gene>
    <name evidence="2" type="ORF">A605_11270</name>
</gene>
<proteinExistence type="predicted"/>
<dbReference type="PANTHER" id="PTHR40254:SF1">
    <property type="entry name" value="BLR0577 PROTEIN"/>
    <property type="match status" value="1"/>
</dbReference>
<accession>M1MZV5</accession>
<dbReference type="STRING" id="1121362.A605_11270"/>
<dbReference type="SUPFAM" id="SSF51905">
    <property type="entry name" value="FAD/NAD(P)-binding domain"/>
    <property type="match status" value="1"/>
</dbReference>
<dbReference type="InterPro" id="IPR038732">
    <property type="entry name" value="HpyO/CreE_NAD-binding"/>
</dbReference>
<dbReference type="RefSeq" id="WP_015401670.1">
    <property type="nucleotide sequence ID" value="NC_020302.1"/>
</dbReference>
<dbReference type="EMBL" id="CP003697">
    <property type="protein sequence ID" value="AGF73254.1"/>
    <property type="molecule type" value="Genomic_DNA"/>
</dbReference>
<dbReference type="InterPro" id="IPR052189">
    <property type="entry name" value="L-asp_N-monooxygenase_NS-form"/>
</dbReference>
<keyword evidence="3" id="KW-1185">Reference proteome</keyword>
<sequence>MSTLSPAIAIVGMGPRGTSVVERLGTALRELPADERPGLTLHLIDDAQHGAGRIWDTGQTRTLCMNTLSGAVTLFTEPRSTVAAPVFEGPILHEWIRLLRGDPAGIDPGKVAVFDEFPPGAGVAESFAAEIAVTVPESHPSRALYGAYLRWVLDVALHRLPDNVTVVDHHARATAVAADDDRDRDLITLSDGAVVPADATVLAHGWQVPGPTHAEAGFAHAEAQHAGLRWIRPGNPVDQPVEQVPESGTVLVRGLGMGFFDAMALLTVDRGGRFHEDPATRSGLRYELSGREPHLVVTSHRGYPYLPKSDFGGLPPKAELRRLRAVITELSGTTEPASIDFDSQVWPAIVRDAYEAYYRVLNRVRPESVTTSFDEIVAVIDAAEIHTTQVNAGVGTLDAALAPHSAEPFTLTRWLDPLGGVGGTRHEVTAAIATALVEDIRQATLGPDSPLKAALWSISASRKPSAVLGAEGRYTFESRRNLFATMMSLGQMAGSGPPLFRTRQLLALVDAGLVTFLGADPKLRVDLASGEWVAHSHTTGDAEVRSMTLVDAWMHKPDVRRPADPLAVSLDDAGRLRPFRDTTTDGTGIATGSPEVDPATRLLVRADGRVDPRVHLIGIPTHAQLPDTTISMPGTDPLMLQETDTAALHALQVALGT</sequence>
<dbReference type="Proteomes" id="UP000011723">
    <property type="component" value="Chromosome"/>
</dbReference>
<feature type="domain" description="FAD-dependent urate hydroxylase HpyO/Asp monooxygenase CreE-like FAD/NAD(P)-binding" evidence="1">
    <location>
        <begin position="9"/>
        <end position="205"/>
    </location>
</feature>